<evidence type="ECO:0000313" key="3">
    <source>
        <dbReference type="Proteomes" id="UP001652600"/>
    </source>
</evidence>
<sequence>MKSIFVLCLILSLLVVGKSEPENDVGSGSGSGNGNDNGSSGCYISCLLNDCRKGVFQCAVCLGKCAVVGAESSYSSRSNRMDNHDFCKIGCTTSLCTKFALPNNQHSDEKEVKGCVSSCSQRCTDSMY</sequence>
<dbReference type="RefSeq" id="XP_008461038.1">
    <property type="nucleotide sequence ID" value="XM_008462816.2"/>
</dbReference>
<name>A0A1S3CDB8_CUCME</name>
<reference evidence="4" key="2">
    <citation type="submission" date="2025-04" db="UniProtKB">
        <authorList>
            <consortium name="RefSeq"/>
        </authorList>
    </citation>
    <scope>IDENTIFICATION</scope>
</reference>
<dbReference type="InParanoid" id="A0A1S3CDB8"/>
<accession>A0A1S3CDB8</accession>
<feature type="signal peptide" evidence="1">
    <location>
        <begin position="1"/>
        <end position="19"/>
    </location>
</feature>
<dbReference type="EnsemblPlants" id="MELO3C023360.2.1">
    <property type="protein sequence ID" value="MELO3C023360.2.1"/>
    <property type="gene ID" value="MELO3C023360.2"/>
</dbReference>
<feature type="chain" id="PRO_5044565629" evidence="1">
    <location>
        <begin position="20"/>
        <end position="128"/>
    </location>
</feature>
<proteinExistence type="predicted"/>
<evidence type="ECO:0000313" key="4">
    <source>
        <dbReference type="RefSeq" id="XP_008461038.1"/>
    </source>
</evidence>
<reference evidence="3" key="3">
    <citation type="submission" date="2025-05" db="UniProtKB">
        <authorList>
            <consortium name="RefSeq"/>
        </authorList>
    </citation>
    <scope>NUCLEOTIDE SEQUENCE [LARGE SCALE GENOMIC DNA]</scope>
</reference>
<dbReference type="InterPro" id="IPR038975">
    <property type="entry name" value="THNL"/>
</dbReference>
<organism evidence="3 4">
    <name type="scientific">Cucumis melo</name>
    <name type="common">Muskmelon</name>
    <dbReference type="NCBI Taxonomy" id="3656"/>
    <lineage>
        <taxon>Eukaryota</taxon>
        <taxon>Viridiplantae</taxon>
        <taxon>Streptophyta</taxon>
        <taxon>Embryophyta</taxon>
        <taxon>Tracheophyta</taxon>
        <taxon>Spermatophyta</taxon>
        <taxon>Magnoliopsida</taxon>
        <taxon>eudicotyledons</taxon>
        <taxon>Gunneridae</taxon>
        <taxon>Pentapetalae</taxon>
        <taxon>rosids</taxon>
        <taxon>fabids</taxon>
        <taxon>Cucurbitales</taxon>
        <taxon>Cucurbitaceae</taxon>
        <taxon>Benincaseae</taxon>
        <taxon>Cucumis</taxon>
    </lineage>
</organism>
<dbReference type="GeneID" id="103499744"/>
<evidence type="ECO:0000313" key="2">
    <source>
        <dbReference type="EnsemblPlants" id="MELO3C023360.2.1"/>
    </source>
</evidence>
<gene>
    <name evidence="4" type="primary">LOC103499744</name>
    <name evidence="2" type="synonym">103499744</name>
</gene>
<protein>
    <submittedName>
        <fullName evidence="4">Beta-hordothionin-like</fullName>
    </submittedName>
</protein>
<dbReference type="PANTHER" id="PTHR36312">
    <property type="entry name" value="THIONIN-LIKE PROTEIN 1"/>
    <property type="match status" value="1"/>
</dbReference>
<dbReference type="OrthoDB" id="653285at2759"/>
<dbReference type="KEGG" id="cmo:103499744"/>
<keyword evidence="1" id="KW-0732">Signal</keyword>
<dbReference type="Gramene" id="MELO3C023360.2.1">
    <property type="protein sequence ID" value="MELO3C023360.2.1"/>
    <property type="gene ID" value="MELO3C023360.2"/>
</dbReference>
<keyword evidence="3" id="KW-1185">Reference proteome</keyword>
<dbReference type="AlphaFoldDB" id="A0A1S3CDB8"/>
<dbReference type="Proteomes" id="UP001652600">
    <property type="component" value="Chromosome 1"/>
</dbReference>
<dbReference type="PANTHER" id="PTHR36312:SF1">
    <property type="entry name" value="OS01G0594500 PROTEIN"/>
    <property type="match status" value="1"/>
</dbReference>
<reference evidence="2" key="1">
    <citation type="submission" date="2023-03" db="UniProtKB">
        <authorList>
            <consortium name="EnsemblPlants"/>
        </authorList>
    </citation>
    <scope>IDENTIFICATION</scope>
</reference>
<evidence type="ECO:0000256" key="1">
    <source>
        <dbReference type="SAM" id="SignalP"/>
    </source>
</evidence>